<dbReference type="Gene3D" id="3.40.50.1820">
    <property type="entry name" value="alpha/beta hydrolase"/>
    <property type="match status" value="1"/>
</dbReference>
<dbReference type="PANTHER" id="PTHR43798">
    <property type="entry name" value="MONOACYLGLYCEROL LIPASE"/>
    <property type="match status" value="1"/>
</dbReference>
<gene>
    <name evidence="3" type="ORF">JI739_16045</name>
</gene>
<dbReference type="EMBL" id="JAEQNA010000006">
    <property type="protein sequence ID" value="MBL0421861.1"/>
    <property type="molecule type" value="Genomic_DNA"/>
</dbReference>
<keyword evidence="4" id="KW-1185">Reference proteome</keyword>
<dbReference type="SUPFAM" id="SSF53474">
    <property type="entry name" value="alpha/beta-Hydrolases"/>
    <property type="match status" value="1"/>
</dbReference>
<dbReference type="PRINTS" id="PR00111">
    <property type="entry name" value="ABHYDROLASE"/>
</dbReference>
<dbReference type="Pfam" id="PF00561">
    <property type="entry name" value="Abhydrolase_1"/>
    <property type="match status" value="1"/>
</dbReference>
<dbReference type="Proteomes" id="UP000613011">
    <property type="component" value="Unassembled WGS sequence"/>
</dbReference>
<dbReference type="RefSeq" id="WP_201684942.1">
    <property type="nucleotide sequence ID" value="NZ_JAEQNA010000006.1"/>
</dbReference>
<dbReference type="PANTHER" id="PTHR43798:SF31">
    <property type="entry name" value="AB HYDROLASE SUPERFAMILY PROTEIN YCLE"/>
    <property type="match status" value="1"/>
</dbReference>
<dbReference type="InterPro" id="IPR000073">
    <property type="entry name" value="AB_hydrolase_1"/>
</dbReference>
<dbReference type="GO" id="GO:0016020">
    <property type="term" value="C:membrane"/>
    <property type="evidence" value="ECO:0007669"/>
    <property type="project" value="TreeGrafter"/>
</dbReference>
<keyword evidence="1 3" id="KW-0378">Hydrolase</keyword>
<dbReference type="AlphaFoldDB" id="A0A936ZQI4"/>
<proteinExistence type="predicted"/>
<dbReference type="InterPro" id="IPR029058">
    <property type="entry name" value="AB_hydrolase_fold"/>
</dbReference>
<dbReference type="GO" id="GO:0016787">
    <property type="term" value="F:hydrolase activity"/>
    <property type="evidence" value="ECO:0007669"/>
    <property type="project" value="UniProtKB-KW"/>
</dbReference>
<reference evidence="3" key="1">
    <citation type="submission" date="2021-01" db="EMBL/GenBank/DDBJ databases">
        <title>Ramlibacter sp. strain AW1 16S ribosomal RNA gene Genome sequencing and assembly.</title>
        <authorList>
            <person name="Kang M."/>
        </authorList>
    </citation>
    <scope>NUCLEOTIDE SEQUENCE</scope>
    <source>
        <strain evidence="3">AW1</strain>
    </source>
</reference>
<evidence type="ECO:0000256" key="1">
    <source>
        <dbReference type="ARBA" id="ARBA00022801"/>
    </source>
</evidence>
<evidence type="ECO:0000313" key="3">
    <source>
        <dbReference type="EMBL" id="MBL0421861.1"/>
    </source>
</evidence>
<feature type="domain" description="AB hydrolase-1" evidence="2">
    <location>
        <begin position="35"/>
        <end position="269"/>
    </location>
</feature>
<comment type="caution">
    <text evidence="3">The sequence shown here is derived from an EMBL/GenBank/DDBJ whole genome shotgun (WGS) entry which is preliminary data.</text>
</comment>
<name>A0A936ZQI4_9BURK</name>
<organism evidence="3 4">
    <name type="scientific">Ramlibacter aurantiacus</name>
    <dbReference type="NCBI Taxonomy" id="2801330"/>
    <lineage>
        <taxon>Bacteria</taxon>
        <taxon>Pseudomonadati</taxon>
        <taxon>Pseudomonadota</taxon>
        <taxon>Betaproteobacteria</taxon>
        <taxon>Burkholderiales</taxon>
        <taxon>Comamonadaceae</taxon>
        <taxon>Ramlibacter</taxon>
    </lineage>
</organism>
<dbReference type="InterPro" id="IPR050266">
    <property type="entry name" value="AB_hydrolase_sf"/>
</dbReference>
<evidence type="ECO:0000313" key="4">
    <source>
        <dbReference type="Proteomes" id="UP000613011"/>
    </source>
</evidence>
<accession>A0A936ZQI4</accession>
<sequence>MSTSPGAGAAVHPAIGRSIVAAGVRTNYHDVGEGPPLVLLHGSGAGVTGWENWHGVMPALARSFRVLVPDIIGFGFTERPEGTRYSIKLWVQHLIGFLDALGIERPVLVGNSFGGALGLALSLRNAHRVSRMVLMGTPAGEFQQRAASARSWYYEPSLAHMAELLRSFPHDPAVVTDEMVRLRHEVTLMAGGMEAYRKLFPEPGAAGETRTVKGIAEEDLRTIQTPILALHGRDDERVPPECGIRIGLQCPNADLHLFSKCGHWVQIERQAEFVELTTRFARS</sequence>
<protein>
    <submittedName>
        <fullName evidence="3">Alpha/beta fold hydrolase</fullName>
    </submittedName>
</protein>
<evidence type="ECO:0000259" key="2">
    <source>
        <dbReference type="Pfam" id="PF00561"/>
    </source>
</evidence>